<dbReference type="InterPro" id="IPR011765">
    <property type="entry name" value="Pept_M16_N"/>
</dbReference>
<feature type="domain" description="Peptidase M16 N-terminal" evidence="7">
    <location>
        <begin position="68"/>
        <end position="170"/>
    </location>
</feature>
<evidence type="ECO:0000256" key="6">
    <source>
        <dbReference type="SAM" id="MobiDB-lite"/>
    </source>
</evidence>
<dbReference type="Pfam" id="PF00675">
    <property type="entry name" value="Peptidase_M16"/>
    <property type="match status" value="1"/>
</dbReference>
<organism evidence="9 10">
    <name type="scientific">Providencia rustigianii DSM 4541</name>
    <dbReference type="NCBI Taxonomy" id="500637"/>
    <lineage>
        <taxon>Bacteria</taxon>
        <taxon>Pseudomonadati</taxon>
        <taxon>Pseudomonadota</taxon>
        <taxon>Gammaproteobacteria</taxon>
        <taxon>Enterobacterales</taxon>
        <taxon>Morganellaceae</taxon>
        <taxon>Providencia</taxon>
    </lineage>
</organism>
<comment type="similarity">
    <text evidence="1">Belongs to the peptidase M16 family.</text>
</comment>
<dbReference type="SUPFAM" id="SSF63411">
    <property type="entry name" value="LuxS/MPP-like metallohydrolase"/>
    <property type="match status" value="1"/>
</dbReference>
<dbReference type="InterPro" id="IPR007863">
    <property type="entry name" value="Peptidase_M16_C"/>
</dbReference>
<dbReference type="eggNOG" id="COG0612">
    <property type="taxonomic scope" value="Bacteria"/>
</dbReference>
<sequence length="527" mass="58790">MQFTVKYKDIKNIGVYMQGLKVRYIIGVVLLSVTGFSSAEALQPDPAWQQGKLENGFNWQLLQTPQRPNDRIQLRLAIKTGSLSEKASEKGYSYLLPRMALYHQTEAFPASVLQDFWRQASDPDMPLPPAVVSYDYTIYSLSLPNNRPDLVKQALNWLATSVAGAKYTETSLHNGLTVKNLPVATLPVNANDPVWRARLNGSAMLGYDPGQKPNGNVDLASVNSFYQKWYTPDVMTLYVAGHVDARMLSDSITQAFSPLEGKRSEPVAVAVLSAVKPQAIDILQENQSKDTLSLIWDIDWLPIKDSNVLLRYWGSDLAREAIYRSLQRTFNQKFPGDEVTSGLDCRVQYQKASCTLAVTASPEKMAAVSDVMLSELATINQNGIDPELFNAMMKEKQLQLSQLFAAYARTSTDVLISQRLISQQNGVVDIAPEQYQLLRQTFLGSQNIDQVNMEARRLLSQEAAIVLAQPKEKQTMDAEQIRQKFTQTLWPTLPVPVVDASPEASKVVEQQENEPAPALPIPKPLTR</sequence>
<dbReference type="GO" id="GO:0008237">
    <property type="term" value="F:metallopeptidase activity"/>
    <property type="evidence" value="ECO:0007669"/>
    <property type="project" value="UniProtKB-KW"/>
</dbReference>
<dbReference type="GO" id="GO:0006508">
    <property type="term" value="P:proteolysis"/>
    <property type="evidence" value="ECO:0007669"/>
    <property type="project" value="UniProtKB-KW"/>
</dbReference>
<feature type="compositionally biased region" description="Pro residues" evidence="6">
    <location>
        <begin position="517"/>
        <end position="527"/>
    </location>
</feature>
<dbReference type="PANTHER" id="PTHR43690">
    <property type="entry name" value="NARDILYSIN"/>
    <property type="match status" value="1"/>
</dbReference>
<dbReference type="PANTHER" id="PTHR43690:SF17">
    <property type="entry name" value="PROTEIN YHJJ"/>
    <property type="match status" value="1"/>
</dbReference>
<dbReference type="AlphaFoldDB" id="D1P0M5"/>
<dbReference type="Gene3D" id="3.30.830.10">
    <property type="entry name" value="Metalloenzyme, LuxS/M16 peptidase-like"/>
    <property type="match status" value="2"/>
</dbReference>
<dbReference type="InterPro" id="IPR050626">
    <property type="entry name" value="Peptidase_M16"/>
</dbReference>
<dbReference type="HOGENOM" id="CLU_043932_0_0_6"/>
<proteinExistence type="inferred from homology"/>
<protein>
    <submittedName>
        <fullName evidence="9">Peptidase M16 inactive domain protein</fullName>
        <ecNumber evidence="9">3.4.24.-</ecNumber>
    </submittedName>
</protein>
<dbReference type="STRING" id="500637.PROVRUST_05692"/>
<dbReference type="InterPro" id="IPR011249">
    <property type="entry name" value="Metalloenz_LuxS/M16"/>
</dbReference>
<keyword evidence="10" id="KW-1185">Reference proteome</keyword>
<feature type="domain" description="Peptidase M16 C-terminal" evidence="8">
    <location>
        <begin position="217"/>
        <end position="393"/>
    </location>
</feature>
<feature type="region of interest" description="Disordered" evidence="6">
    <location>
        <begin position="501"/>
        <end position="527"/>
    </location>
</feature>
<dbReference type="GO" id="GO:0046872">
    <property type="term" value="F:metal ion binding"/>
    <property type="evidence" value="ECO:0007669"/>
    <property type="project" value="InterPro"/>
</dbReference>
<keyword evidence="3 9" id="KW-0378">Hydrolase</keyword>
<name>D1P0M5_9GAMM</name>
<evidence type="ECO:0000256" key="3">
    <source>
        <dbReference type="ARBA" id="ARBA00022801"/>
    </source>
</evidence>
<dbReference type="Proteomes" id="UP000005512">
    <property type="component" value="Unassembled WGS sequence"/>
</dbReference>
<comment type="caution">
    <text evidence="9">The sequence shown here is derived from an EMBL/GenBank/DDBJ whole genome shotgun (WGS) entry which is preliminary data.</text>
</comment>
<gene>
    <name evidence="9" type="ORF">PROVRUST_05692</name>
</gene>
<evidence type="ECO:0000313" key="9">
    <source>
        <dbReference type="EMBL" id="EFB72894.1"/>
    </source>
</evidence>
<keyword evidence="2" id="KW-0645">Protease</keyword>
<accession>D1P0M5</accession>
<dbReference type="EMBL" id="ABXV02000017">
    <property type="protein sequence ID" value="EFB72894.1"/>
    <property type="molecule type" value="Genomic_DNA"/>
</dbReference>
<reference evidence="9" key="1">
    <citation type="submission" date="2009-12" db="EMBL/GenBank/DDBJ databases">
        <authorList>
            <person name="Weinstock G."/>
            <person name="Sodergren E."/>
            <person name="Clifton S."/>
            <person name="Fulton L."/>
            <person name="Fulton B."/>
            <person name="Courtney L."/>
            <person name="Fronick C."/>
            <person name="Harrison M."/>
            <person name="Strong C."/>
            <person name="Farmer C."/>
            <person name="Delahaunty K."/>
            <person name="Markovic C."/>
            <person name="Hall O."/>
            <person name="Minx P."/>
            <person name="Tomlinson C."/>
            <person name="Mitreva M."/>
            <person name="Nelson J."/>
            <person name="Hou S."/>
            <person name="Wollam A."/>
            <person name="Pepin K.H."/>
            <person name="Johnson M."/>
            <person name="Bhonagiri V."/>
            <person name="Nash W.E."/>
            <person name="Warren W."/>
            <person name="Chinwalla A."/>
            <person name="Mardis E.R."/>
            <person name="Wilson R.K."/>
        </authorList>
    </citation>
    <scope>NUCLEOTIDE SEQUENCE [LARGE SCALE GENOMIC DNA]</scope>
    <source>
        <strain evidence="9">DSM 4541</strain>
    </source>
</reference>
<evidence type="ECO:0000259" key="8">
    <source>
        <dbReference type="Pfam" id="PF05193"/>
    </source>
</evidence>
<keyword evidence="4" id="KW-0862">Zinc</keyword>
<dbReference type="EC" id="3.4.24.-" evidence="9"/>
<evidence type="ECO:0000256" key="2">
    <source>
        <dbReference type="ARBA" id="ARBA00022670"/>
    </source>
</evidence>
<dbReference type="Pfam" id="PF05193">
    <property type="entry name" value="Peptidase_M16_C"/>
    <property type="match status" value="1"/>
</dbReference>
<keyword evidence="5" id="KW-0482">Metalloprotease</keyword>
<evidence type="ECO:0000313" key="10">
    <source>
        <dbReference type="Proteomes" id="UP000005512"/>
    </source>
</evidence>
<evidence type="ECO:0000259" key="7">
    <source>
        <dbReference type="Pfam" id="PF00675"/>
    </source>
</evidence>
<evidence type="ECO:0000256" key="5">
    <source>
        <dbReference type="ARBA" id="ARBA00023049"/>
    </source>
</evidence>
<evidence type="ECO:0000256" key="4">
    <source>
        <dbReference type="ARBA" id="ARBA00022833"/>
    </source>
</evidence>
<evidence type="ECO:0000256" key="1">
    <source>
        <dbReference type="ARBA" id="ARBA00007261"/>
    </source>
</evidence>